<keyword evidence="2" id="KW-0677">Repeat</keyword>
<evidence type="ECO:0000313" key="4">
    <source>
        <dbReference type="EMBL" id="CAH0479238.1"/>
    </source>
</evidence>
<feature type="region of interest" description="Disordered" evidence="3">
    <location>
        <begin position="412"/>
        <end position="448"/>
    </location>
</feature>
<dbReference type="Gene3D" id="3.80.10.10">
    <property type="entry name" value="Ribonuclease Inhibitor"/>
    <property type="match status" value="1"/>
</dbReference>
<dbReference type="Pfam" id="PF14580">
    <property type="entry name" value="LRR_9"/>
    <property type="match status" value="1"/>
</dbReference>
<evidence type="ECO:0000256" key="3">
    <source>
        <dbReference type="SAM" id="MobiDB-lite"/>
    </source>
</evidence>
<dbReference type="AlphaFoldDB" id="A0AAU9L293"/>
<proteinExistence type="predicted"/>
<sequence length="803" mass="91479">MAVDMDQGISIDEVLDEETFLTMLDEILRQSMTHFDHACLILSTSQVDVLARRLHDALVPKRDQETCLIEAWTIQPQVQVKTKSSAHIQVLKLSTILRQVERLRVYKSWSFERWETIPIQMDIFPSLCVIETLHMDMMELQYVHYFAKQLKELHIEHTSETITLKQLLAPEKMTTPCWTKLTKLQMNCCTLKAVDQSVSLLKTIRTLDLGWNKIDTFDSNVTTESLEVLNLCHNQLNIVPPIHELRRLRELDLSVNQLVSLKGLETLETLERLDISHNLIDDIEEVELLTRLQKLRYLKMEFNPIARRPDYRREVLFYLGELIELDGHCWSEPEISSMKNRRMLMILDGVNLRNTVERSLWEQFDGAPVYPRAHVPSGIVMKNPKMVLRYPCLPRSQTVPAQFVEIQNPLSTYPIKSNQSRHDGDTQNRDSTSRTFDNIQSSHGVRPSIQTVDDYFSTQRNVTVSTMSQVSQECDEQAAMTDEENTDASTTKQTQVLSRKLSTPIFTRDVEEEDSMFVRGSNDNDSADIHVTRSTPQTQTSAYQQLGRSFSVRVLLSAKEAAELDLHFRIDGVPANVEIKHQKLIEKFTISNGKDPIAITRWLPDVIAVGTSMHSNRAKIITMKLQSRGLSNTMDAAYQFDSVAPLETLLLSLITRLFQQYKSHIVNCNCANCGAISLLTPRYPERTEANDPLTVYLCLLCSSCNVREISFKKLVALCANEGIAIPSSISLAPSPREAITEGFYIEEPSATDAAMDSSMHECIMVSCNSIREVTAFSKKLGRDEVQNDEWNDAIVHAMTTSMR</sequence>
<dbReference type="PANTHER" id="PTHR15454:SF73">
    <property type="entry name" value="DYNEIN AXONEMAL LIGHT CHAIN 1"/>
    <property type="match status" value="1"/>
</dbReference>
<keyword evidence="6" id="KW-1185">Reference proteome</keyword>
<gene>
    <name evidence="5" type="ORF">PBS001_LOCUS3903</name>
    <name evidence="4" type="ORF">PBS003_LOCUS5890</name>
</gene>
<feature type="compositionally biased region" description="Acidic residues" evidence="3">
    <location>
        <begin position="476"/>
        <end position="486"/>
    </location>
</feature>
<evidence type="ECO:0000256" key="1">
    <source>
        <dbReference type="ARBA" id="ARBA00022614"/>
    </source>
</evidence>
<protein>
    <submittedName>
        <fullName evidence="4">Uncharacterized protein</fullName>
    </submittedName>
</protein>
<evidence type="ECO:0000313" key="5">
    <source>
        <dbReference type="EMBL" id="CAH0517280.1"/>
    </source>
</evidence>
<comment type="caution">
    <text evidence="4">The sequence shown here is derived from an EMBL/GenBank/DDBJ whole genome shotgun (WGS) entry which is preliminary data.</text>
</comment>
<feature type="region of interest" description="Disordered" evidence="3">
    <location>
        <begin position="476"/>
        <end position="496"/>
    </location>
</feature>
<feature type="compositionally biased region" description="Polar residues" evidence="3">
    <location>
        <begin position="487"/>
        <end position="496"/>
    </location>
</feature>
<dbReference type="EMBL" id="CAKKTJ010000297">
    <property type="protein sequence ID" value="CAH0479238.1"/>
    <property type="molecule type" value="Genomic_DNA"/>
</dbReference>
<dbReference type="InterPro" id="IPR032675">
    <property type="entry name" value="LRR_dom_sf"/>
</dbReference>
<dbReference type="SMART" id="SM00365">
    <property type="entry name" value="LRR_SD22"/>
    <property type="match status" value="3"/>
</dbReference>
<feature type="region of interest" description="Disordered" evidence="3">
    <location>
        <begin position="518"/>
        <end position="539"/>
    </location>
</feature>
<keyword evidence="1" id="KW-0433">Leucine-rich repeat</keyword>
<evidence type="ECO:0000256" key="2">
    <source>
        <dbReference type="ARBA" id="ARBA00022737"/>
    </source>
</evidence>
<name>A0AAU9L293_9STRA</name>
<dbReference type="InterPro" id="IPR001611">
    <property type="entry name" value="Leu-rich_rpt"/>
</dbReference>
<evidence type="ECO:0000313" key="7">
    <source>
        <dbReference type="Proteomes" id="UP001160483"/>
    </source>
</evidence>
<dbReference type="Proteomes" id="UP001158986">
    <property type="component" value="Unassembled WGS sequence"/>
</dbReference>
<reference evidence="4 6" key="1">
    <citation type="submission" date="2021-11" db="EMBL/GenBank/DDBJ databases">
        <authorList>
            <person name="Islam A."/>
            <person name="Islam S."/>
            <person name="Flora M.S."/>
            <person name="Rahman M."/>
            <person name="Ziaur R.M."/>
            <person name="Epstein J.H."/>
            <person name="Hassan M."/>
            <person name="Klassen M."/>
            <person name="Woodard K."/>
            <person name="Webb A."/>
            <person name="Webby R.J."/>
            <person name="El Zowalaty M.E."/>
        </authorList>
    </citation>
    <scope>NUCLEOTIDE SEQUENCE</scope>
    <source>
        <strain evidence="5">Pbs1</strain>
        <strain evidence="4">Pbs3</strain>
    </source>
</reference>
<organism evidence="4 7">
    <name type="scientific">Peronospora belbahrii</name>
    <dbReference type="NCBI Taxonomy" id="622444"/>
    <lineage>
        <taxon>Eukaryota</taxon>
        <taxon>Sar</taxon>
        <taxon>Stramenopiles</taxon>
        <taxon>Oomycota</taxon>
        <taxon>Peronosporomycetes</taxon>
        <taxon>Peronosporales</taxon>
        <taxon>Peronosporaceae</taxon>
        <taxon>Peronospora</taxon>
    </lineage>
</organism>
<dbReference type="Proteomes" id="UP001160483">
    <property type="component" value="Unassembled WGS sequence"/>
</dbReference>
<dbReference type="PANTHER" id="PTHR15454">
    <property type="entry name" value="NISCHARIN RELATED"/>
    <property type="match status" value="1"/>
</dbReference>
<feature type="compositionally biased region" description="Basic and acidic residues" evidence="3">
    <location>
        <begin position="420"/>
        <end position="432"/>
    </location>
</feature>
<accession>A0AAU9L293</accession>
<dbReference type="EMBL" id="CAKLCB010000231">
    <property type="protein sequence ID" value="CAH0517280.1"/>
    <property type="molecule type" value="Genomic_DNA"/>
</dbReference>
<feature type="compositionally biased region" description="Polar residues" evidence="3">
    <location>
        <begin position="433"/>
        <end position="448"/>
    </location>
</feature>
<evidence type="ECO:0000313" key="6">
    <source>
        <dbReference type="Proteomes" id="UP001158986"/>
    </source>
</evidence>
<dbReference type="GO" id="GO:0005737">
    <property type="term" value="C:cytoplasm"/>
    <property type="evidence" value="ECO:0007669"/>
    <property type="project" value="TreeGrafter"/>
</dbReference>
<dbReference type="PROSITE" id="PS51450">
    <property type="entry name" value="LRR"/>
    <property type="match status" value="3"/>
</dbReference>
<dbReference type="SUPFAM" id="SSF52075">
    <property type="entry name" value="Outer arm dynein light chain 1"/>
    <property type="match status" value="1"/>
</dbReference>